<dbReference type="InterPro" id="IPR050599">
    <property type="entry name" value="VDCC_alpha-1_subunit"/>
</dbReference>
<feature type="region of interest" description="Disordered" evidence="17">
    <location>
        <begin position="66"/>
        <end position="97"/>
    </location>
</feature>
<keyword evidence="3" id="KW-1003">Cell membrane</keyword>
<name>A0AAY4DEM1_9TELE</name>
<evidence type="ECO:0000256" key="8">
    <source>
        <dbReference type="ARBA" id="ARBA00022837"/>
    </source>
</evidence>
<reference evidence="20" key="3">
    <citation type="submission" date="2025-09" db="UniProtKB">
        <authorList>
            <consortium name="Ensembl"/>
        </authorList>
    </citation>
    <scope>IDENTIFICATION</scope>
</reference>
<dbReference type="FunFam" id="1.10.287.70:FF:000136">
    <property type="entry name" value="Voltage-dependent T-type calcium channel subunit alpha"/>
    <property type="match status" value="1"/>
</dbReference>
<evidence type="ECO:0000256" key="13">
    <source>
        <dbReference type="ARBA" id="ARBA00023180"/>
    </source>
</evidence>
<keyword evidence="10 18" id="KW-1133">Transmembrane helix</keyword>
<dbReference type="FunFam" id="1.20.120.350:FF:000009">
    <property type="entry name" value="Voltage-dependent T-type calcium channel subunit alpha"/>
    <property type="match status" value="1"/>
</dbReference>
<dbReference type="PRINTS" id="PR01629">
    <property type="entry name" value="TVDCCALPHA1"/>
</dbReference>
<feature type="transmembrane region" description="Helical" evidence="18">
    <location>
        <begin position="1451"/>
        <end position="1475"/>
    </location>
</feature>
<dbReference type="FunFam" id="1.20.120.350:FF:000012">
    <property type="entry name" value="Voltage-dependent T-type calcium channel subunit alpha"/>
    <property type="match status" value="1"/>
</dbReference>
<dbReference type="SUPFAM" id="SSF81324">
    <property type="entry name" value="Voltage-gated potassium channels"/>
    <property type="match status" value="4"/>
</dbReference>
<feature type="domain" description="Ion transport" evidence="19">
    <location>
        <begin position="1531"/>
        <end position="1783"/>
    </location>
</feature>
<reference evidence="20 21" key="1">
    <citation type="submission" date="2020-06" db="EMBL/GenBank/DDBJ databases">
        <authorList>
            <consortium name="Wellcome Sanger Institute Data Sharing"/>
        </authorList>
    </citation>
    <scope>NUCLEOTIDE SEQUENCE [LARGE SCALE GENOMIC DNA]</scope>
</reference>
<keyword evidence="7" id="KW-0677">Repeat</keyword>
<feature type="transmembrane region" description="Helical" evidence="18">
    <location>
        <begin position="1247"/>
        <end position="1273"/>
    </location>
</feature>
<feature type="transmembrane region" description="Helical" evidence="18">
    <location>
        <begin position="1568"/>
        <end position="1587"/>
    </location>
</feature>
<dbReference type="PANTHER" id="PTHR45628">
    <property type="entry name" value="VOLTAGE-DEPENDENT CALCIUM CHANNEL TYPE A SUBUNIT ALPHA-1"/>
    <property type="match status" value="1"/>
</dbReference>
<feature type="domain" description="Ion transport" evidence="19">
    <location>
        <begin position="137"/>
        <end position="436"/>
    </location>
</feature>
<feature type="transmembrane region" description="Helical" evidence="18">
    <location>
        <begin position="741"/>
        <end position="759"/>
    </location>
</feature>
<dbReference type="FunFam" id="1.20.120.350:FF:000007">
    <property type="entry name" value="Voltage-dependent T-type calcium channel subunit alpha"/>
    <property type="match status" value="1"/>
</dbReference>
<evidence type="ECO:0000256" key="14">
    <source>
        <dbReference type="ARBA" id="ARBA00023303"/>
    </source>
</evidence>
<feature type="transmembrane region" description="Helical" evidence="18">
    <location>
        <begin position="1751"/>
        <end position="1772"/>
    </location>
</feature>
<evidence type="ECO:0000256" key="15">
    <source>
        <dbReference type="ARBA" id="ARBA00036634"/>
    </source>
</evidence>
<dbReference type="GO" id="GO:0008331">
    <property type="term" value="F:high voltage-gated calcium channel activity"/>
    <property type="evidence" value="ECO:0007669"/>
    <property type="project" value="TreeGrafter"/>
</dbReference>
<dbReference type="FunFam" id="1.10.287.70:FF:000014">
    <property type="entry name" value="Voltage-dependent T-type calcium channel subunit alpha"/>
    <property type="match status" value="1"/>
</dbReference>
<keyword evidence="6 18" id="KW-0812">Transmembrane</keyword>
<feature type="compositionally biased region" description="Low complexity" evidence="17">
    <location>
        <begin position="1058"/>
        <end position="1076"/>
    </location>
</feature>
<dbReference type="PANTHER" id="PTHR45628:SF37">
    <property type="entry name" value="VOLTAGE-DEPENDENT T-TYPE CALCIUM CHANNEL SUBUNIT ALPHA-1H"/>
    <property type="match status" value="1"/>
</dbReference>
<keyword evidence="9" id="KW-0851">Voltage-gated channel</keyword>
<comment type="catalytic activity">
    <reaction evidence="15">
        <text>Ca(2+)(in) = Ca(2+)(out)</text>
        <dbReference type="Rhea" id="RHEA:29671"/>
        <dbReference type="ChEBI" id="CHEBI:29108"/>
    </reaction>
</comment>
<feature type="transmembrane region" description="Helical" evidence="18">
    <location>
        <begin position="1350"/>
        <end position="1372"/>
    </location>
</feature>
<feature type="domain" description="Ion transport" evidence="19">
    <location>
        <begin position="740"/>
        <end position="967"/>
    </location>
</feature>
<feature type="compositionally biased region" description="Acidic residues" evidence="17">
    <location>
        <begin position="68"/>
        <end position="77"/>
    </location>
</feature>
<feature type="region of interest" description="Disordered" evidence="17">
    <location>
        <begin position="1035"/>
        <end position="1117"/>
    </location>
</feature>
<evidence type="ECO:0000256" key="12">
    <source>
        <dbReference type="ARBA" id="ARBA00023136"/>
    </source>
</evidence>
<feature type="domain" description="Ion transport" evidence="19">
    <location>
        <begin position="1215"/>
        <end position="1485"/>
    </location>
</feature>
<sequence length="2096" mass="236699">MTVRRRRSGEKIGHINIYIYIIPDLSSRLLQDIVARRAIMTDGEGRAHFHSPERREVRLPIPAHYREEDDAAGDEEEKGGAAWVDPRPAPDLVSDEEEQPPYPALAPVVFFCVKQTTRPRSWCLRMVCNPYPSPPAMLVILLNCVTLGMYQPCEDVNCESEWCIILQVFDDCIFAFFAVEMVIKMVALGIFGSKCYLGDTWNRLDFFIVMAGMMEYSLDGHNASLSAIRTVRVLRPLRAINRVPSMRILVTLLLDTLPMLGNVLLLCFFVFFIFGIVGVQLWAGLLRNRCSNPTYYHWEESPFICSSNKDNGMLRCSNVPPYRDSDAECTLSAEQQGLENGSVCVNWNQYYNVCRAGDHNPHKGAVNFDNIGYAWIAIFQVITLEGWVDIMYYVMDAHSFYNFIYFILLIIVGSFFMINLCLVVIATQFSETKQRENQLMQEQRARYLSNDSTLASYSEPGSCYEEMLRYISHLYRKVKRRTSRIYSGWQSKRRKKVNPNSGGGGMGGNGAGVGGAGANGHSRQRGSWIRSVHSLVQNHQHHHCQLSNGSPHSQQPQQGEALEMSSIRTGPQLTLPCQASSGHGGHTQSIHSIYQSDFHEGTCVPCPSHGALTSMAPLSRLNGGMNYPTILPSFICNYSSNTPTGKSRGDSGKQSRSLNCSGLMTCPYCARALEGMDLEFSDSDGTRTEADGVHEFPEGAEGKLGHRRRRHRCRRLGDRNWLAQTWQEFRDKLKRIVDSKYFNRGIMIAILINTLSMGIEYHEQPEELTDVLEISNIVFTSMFVLEMLFKVLAFGIFGYIKNPYNIFDGIIVVISVWEIIGQADGGLSVLRTFRLLRVLKLVRFLPALRRQLVVLMKTMDNVATFCMLLMLFIFTFSILGMHLFGCKFCQTTENGDTIPDRKNFDSLLWAIVTVFQILTQEDWNVVLYNGMASTTSWAALYFVALMTFGNYVLFNLLVAILVEGFQAESIVDHLRDRQDVMYSLMMSANGHVDPHGTLAPPIIMRTAATPMPTPKSSLGPDSILGFAESRRGSGISIDPSFYDQRSLNSPRRSPCHPRGSGSNWGSRRSSWNSLGRAPSLKRKDTSGERESLLSGDGKGSFEDDDTDGGQSGRVGNPPCSLDFPEHLQATSLYPPGDLGVNQSPVCSAFSTVLMWNLVCVIPGLVLCTLQSFCFRLKRVVASYKPQWCKDHEDWSLYLFSPQSKFRMGCQRVISHKMFDHIVLVFIFLNCITIALERPSIQQTERLFLSISNYVFTVIFVAEMTVKVVALGFYSGKHSYLQSTWNVLDGVLVFVSVVDILVSLASSSGNRILGILRVLRLLRTLRPLRVISRAPGLKLVVETLITSLRPIGNIVLICCAFFIVFGILGVQLFKGKFYHCEALDTRNITNKSDCMQGGHRWIRRKYNFDHLGQALMSLFVLSCKDGWVNIMYDGLDAVGVDQQPVRNHNPWMLLYFISFLLIVSFFVLNMFVGVVVENFHKCRQDQEEEEARLREEKRQRLLEKKRRKAQQRPYYADYSPARLYIHMLCTSHYLDLFITCIICINVVTMSMEHYEQPVTLEEALKYCNYIFTIIFVFEALLKLVAFGFRRFFKDRWNQLDLAIVLLSIMGITLEEIKMNAALPINPTIIRIMRVLRIARVLKLLKMATGMRALLDTVMQALPQVGNLGLLFMLLFFIYAALGVELFGKLECNDKNPCEGLSRHATFENFGMAFLTLFRVSTGDNWNGIMKDTLRECQSEDKCPSYLPLASPLYFVTFVLMAQFVLVNVVVAVLMKHLEESNKEAKEDAEMDAEIEMEMEIARRLSHVSTSSSTGPEGKATYVGPRPDSPGQGGISCLFLQDEVFQSGTNENLLSPRKMSVSRMHSLPNDSYMFRPVRPSSTPFPLQEVEAKVRNITSSAKLWTGGPTEEVRSHSLSPYATTGTVLSVPVKNCSSSSSLLTCGLKDKDLKKFFSVDTEGFLDKPSSGGGGEDLRRHSIEICPSMLDDIFDPAMVEIRHPPTRGQSLHIYRKKKMSPPCISIEPPADLIPAPIVSMEKLSESSMLLRRRTPSYEQALQRDSVDLLEHQAHGQPLHKVDKHPAHRNEFLFSVRNIWQFYL</sequence>
<feature type="transmembrane region" description="Helical" evidence="18">
    <location>
        <begin position="263"/>
        <end position="286"/>
    </location>
</feature>
<keyword evidence="5" id="KW-0107">Calcium channel</keyword>
<feature type="transmembrane region" description="Helical" evidence="18">
    <location>
        <begin position="779"/>
        <end position="799"/>
    </location>
</feature>
<dbReference type="FunFam" id="1.10.287.70:FF:000054">
    <property type="entry name" value="Voltage-dependent T-type calcium channel subunit alpha"/>
    <property type="match status" value="1"/>
</dbReference>
<feature type="transmembrane region" description="Helical" evidence="18">
    <location>
        <begin position="938"/>
        <end position="962"/>
    </location>
</feature>
<dbReference type="GO" id="GO:0005891">
    <property type="term" value="C:voltage-gated calcium channel complex"/>
    <property type="evidence" value="ECO:0007669"/>
    <property type="project" value="InterPro"/>
</dbReference>
<feature type="region of interest" description="Disordered" evidence="17">
    <location>
        <begin position="489"/>
        <end position="525"/>
    </location>
</feature>
<feature type="coiled-coil region" evidence="16">
    <location>
        <begin position="1478"/>
        <end position="1511"/>
    </location>
</feature>
<keyword evidence="13" id="KW-0325">Glycoprotein</keyword>
<feature type="compositionally biased region" description="Gly residues" evidence="17">
    <location>
        <begin position="501"/>
        <end position="518"/>
    </location>
</feature>
<feature type="transmembrane region" description="Helical" evidence="18">
    <location>
        <begin position="1285"/>
        <end position="1305"/>
    </location>
</feature>
<feature type="transmembrane region" description="Helical" evidence="18">
    <location>
        <begin position="400"/>
        <end position="425"/>
    </location>
</feature>
<dbReference type="GO" id="GO:0098703">
    <property type="term" value="P:calcium ion import across plasma membrane"/>
    <property type="evidence" value="ECO:0007669"/>
    <property type="project" value="TreeGrafter"/>
</dbReference>
<feature type="transmembrane region" description="Helical" evidence="18">
    <location>
        <begin position="1659"/>
        <end position="1680"/>
    </location>
</feature>
<keyword evidence="14" id="KW-0407">Ion channel</keyword>
<evidence type="ECO:0000256" key="7">
    <source>
        <dbReference type="ARBA" id="ARBA00022737"/>
    </source>
</evidence>
<reference evidence="20" key="2">
    <citation type="submission" date="2025-08" db="UniProtKB">
        <authorList>
            <consortium name="Ensembl"/>
        </authorList>
    </citation>
    <scope>IDENTIFICATION</scope>
</reference>
<dbReference type="FunFam" id="1.20.120.350:FF:000008">
    <property type="entry name" value="Voltage-dependent T-type calcium channel subunit alpha"/>
    <property type="match status" value="1"/>
</dbReference>
<accession>A0AAY4DEM1</accession>
<feature type="region of interest" description="Disordered" evidence="17">
    <location>
        <begin position="539"/>
        <end position="563"/>
    </location>
</feature>
<feature type="compositionally biased region" description="Basic and acidic residues" evidence="17">
    <location>
        <begin position="1081"/>
        <end position="1091"/>
    </location>
</feature>
<keyword evidence="21" id="KW-1185">Reference proteome</keyword>
<dbReference type="FunFam" id="1.10.287.70:FF:000018">
    <property type="entry name" value="Voltage-dependent T-type calcium channel subunit alpha"/>
    <property type="match status" value="1"/>
</dbReference>
<dbReference type="InterPro" id="IPR005445">
    <property type="entry name" value="VDCC_T_a1"/>
</dbReference>
<comment type="subcellular location">
    <subcellularLocation>
        <location evidence="1">Cell membrane</location>
        <topology evidence="1">Multi-pass membrane protein</topology>
    </subcellularLocation>
</comment>
<evidence type="ECO:0000256" key="6">
    <source>
        <dbReference type="ARBA" id="ARBA00022692"/>
    </source>
</evidence>
<feature type="compositionally biased region" description="Polar residues" evidence="17">
    <location>
        <begin position="545"/>
        <end position="558"/>
    </location>
</feature>
<feature type="transmembrane region" description="Helical" evidence="18">
    <location>
        <begin position="1152"/>
        <end position="1174"/>
    </location>
</feature>
<keyword evidence="2" id="KW-0813">Transport</keyword>
<evidence type="ECO:0000256" key="1">
    <source>
        <dbReference type="ARBA" id="ARBA00004651"/>
    </source>
</evidence>
<dbReference type="GeneTree" id="ENSGT00940000165827"/>
<keyword evidence="12 18" id="KW-0472">Membrane</keyword>
<evidence type="ECO:0000313" key="21">
    <source>
        <dbReference type="Proteomes" id="UP000694580"/>
    </source>
</evidence>
<evidence type="ECO:0000256" key="10">
    <source>
        <dbReference type="ARBA" id="ARBA00022989"/>
    </source>
</evidence>
<feature type="transmembrane region" description="Helical" evidence="18">
    <location>
        <begin position="1531"/>
        <end position="1548"/>
    </location>
</feature>
<evidence type="ECO:0000256" key="2">
    <source>
        <dbReference type="ARBA" id="ARBA00022448"/>
    </source>
</evidence>
<keyword evidence="4" id="KW-0109">Calcium transport</keyword>
<feature type="transmembrane region" description="Helical" evidence="18">
    <location>
        <begin position="373"/>
        <end position="394"/>
    </location>
</feature>
<evidence type="ECO:0000259" key="19">
    <source>
        <dbReference type="Pfam" id="PF00520"/>
    </source>
</evidence>
<dbReference type="Ensembl" id="ENSDCDT00010053949.1">
    <property type="protein sequence ID" value="ENSDCDP00010043873.1"/>
    <property type="gene ID" value="ENSDCDG00010027257.1"/>
</dbReference>
<dbReference type="Gene3D" id="1.10.287.70">
    <property type="match status" value="4"/>
</dbReference>
<dbReference type="InterPro" id="IPR027359">
    <property type="entry name" value="Volt_channel_dom_sf"/>
</dbReference>
<dbReference type="Pfam" id="PF00520">
    <property type="entry name" value="Ion_trans"/>
    <property type="match status" value="4"/>
</dbReference>
<proteinExistence type="predicted"/>
<feature type="transmembrane region" description="Helical" evidence="18">
    <location>
        <begin position="862"/>
        <end position="884"/>
    </location>
</feature>
<feature type="transmembrane region" description="Helical" evidence="18">
    <location>
        <begin position="1217"/>
        <end position="1235"/>
    </location>
</feature>
<evidence type="ECO:0000256" key="9">
    <source>
        <dbReference type="ARBA" id="ARBA00022882"/>
    </source>
</evidence>
<gene>
    <name evidence="20" type="primary">cacna1ha</name>
</gene>
<evidence type="ECO:0000256" key="17">
    <source>
        <dbReference type="SAM" id="MobiDB-lite"/>
    </source>
</evidence>
<keyword evidence="16" id="KW-0175">Coiled coil</keyword>
<protein>
    <recommendedName>
        <fullName evidence="19">Ion transport domain-containing protein</fullName>
    </recommendedName>
</protein>
<dbReference type="Gene3D" id="1.20.120.350">
    <property type="entry name" value="Voltage-gated potassium channels. Chain C"/>
    <property type="match status" value="4"/>
</dbReference>
<keyword evidence="11" id="KW-0406">Ion transport</keyword>
<dbReference type="InterPro" id="IPR005821">
    <property type="entry name" value="Ion_trans_dom"/>
</dbReference>
<evidence type="ECO:0000256" key="16">
    <source>
        <dbReference type="SAM" id="Coils"/>
    </source>
</evidence>
<evidence type="ECO:0000256" key="11">
    <source>
        <dbReference type="ARBA" id="ARBA00023065"/>
    </source>
</evidence>
<organism evidence="20 21">
    <name type="scientific">Denticeps clupeoides</name>
    <name type="common">denticle herring</name>
    <dbReference type="NCBI Taxonomy" id="299321"/>
    <lineage>
        <taxon>Eukaryota</taxon>
        <taxon>Metazoa</taxon>
        <taxon>Chordata</taxon>
        <taxon>Craniata</taxon>
        <taxon>Vertebrata</taxon>
        <taxon>Euteleostomi</taxon>
        <taxon>Actinopterygii</taxon>
        <taxon>Neopterygii</taxon>
        <taxon>Teleostei</taxon>
        <taxon>Clupei</taxon>
        <taxon>Clupeiformes</taxon>
        <taxon>Denticipitoidei</taxon>
        <taxon>Denticipitidae</taxon>
        <taxon>Denticeps</taxon>
    </lineage>
</organism>
<keyword evidence="8" id="KW-0106">Calcium</keyword>
<evidence type="ECO:0000256" key="4">
    <source>
        <dbReference type="ARBA" id="ARBA00022568"/>
    </source>
</evidence>
<evidence type="ECO:0000256" key="18">
    <source>
        <dbReference type="SAM" id="Phobius"/>
    </source>
</evidence>
<dbReference type="Proteomes" id="UP000694580">
    <property type="component" value="Chromosome 7"/>
</dbReference>
<evidence type="ECO:0000256" key="3">
    <source>
        <dbReference type="ARBA" id="ARBA00022475"/>
    </source>
</evidence>
<evidence type="ECO:0000313" key="20">
    <source>
        <dbReference type="Ensembl" id="ENSDCDP00010043873.1"/>
    </source>
</evidence>
<evidence type="ECO:0000256" key="5">
    <source>
        <dbReference type="ARBA" id="ARBA00022673"/>
    </source>
</evidence>